<comment type="function">
    <text evidence="3">Catalyzes the formation of 4-diphosphocytidyl-2-C-methyl-D-erythritol from CTP and 2-C-methyl-D-erythritol 4-phosphate (MEP).</text>
</comment>
<proteinExistence type="inferred from homology"/>
<organism evidence="4 5">
    <name type="scientific">Prolixibacter bellariivorans</name>
    <dbReference type="NCBI Taxonomy" id="314319"/>
    <lineage>
        <taxon>Bacteria</taxon>
        <taxon>Pseudomonadati</taxon>
        <taxon>Bacteroidota</taxon>
        <taxon>Bacteroidia</taxon>
        <taxon>Marinilabiliales</taxon>
        <taxon>Prolixibacteraceae</taxon>
        <taxon>Prolixibacter</taxon>
    </lineage>
</organism>
<dbReference type="Gene3D" id="3.90.550.10">
    <property type="entry name" value="Spore Coat Polysaccharide Biosynthesis Protein SpsA, Chain A"/>
    <property type="match status" value="1"/>
</dbReference>
<reference evidence="4 5" key="1">
    <citation type="submission" date="2019-10" db="EMBL/GenBank/DDBJ databases">
        <title>Prolixibacter strains distinguished by the presence of nitrate reductase genes were adept at nitrate-dependent anaerobic corrosion of metallic iron and carbon steel.</title>
        <authorList>
            <person name="Iino T."/>
            <person name="Shono N."/>
            <person name="Ito K."/>
            <person name="Nakamura R."/>
            <person name="Sueoka K."/>
            <person name="Harayama S."/>
            <person name="Ohkuma M."/>
        </authorList>
    </citation>
    <scope>NUCLEOTIDE SEQUENCE [LARGE SCALE GENOMIC DNA]</scope>
    <source>
        <strain evidence="4 5">JCM 13498</strain>
    </source>
</reference>
<dbReference type="InterPro" id="IPR001228">
    <property type="entry name" value="IspD"/>
</dbReference>
<keyword evidence="5" id="KW-1185">Reference proteome</keyword>
<comment type="pathway">
    <text evidence="3">Isoprenoid biosynthesis; isopentenyl diphosphate biosynthesis via DXP pathway; isopentenyl diphosphate from 1-deoxy-D-xylulose 5-phosphate: step 2/6.</text>
</comment>
<feature type="site" description="Positions MEP for the nucleophilic attack" evidence="3">
    <location>
        <position position="159"/>
    </location>
</feature>
<evidence type="ECO:0000313" key="5">
    <source>
        <dbReference type="Proteomes" id="UP000391834"/>
    </source>
</evidence>
<comment type="catalytic activity">
    <reaction evidence="3">
        <text>2-C-methyl-D-erythritol 4-phosphate + CTP + H(+) = 4-CDP-2-C-methyl-D-erythritol + diphosphate</text>
        <dbReference type="Rhea" id="RHEA:13429"/>
        <dbReference type="ChEBI" id="CHEBI:15378"/>
        <dbReference type="ChEBI" id="CHEBI:33019"/>
        <dbReference type="ChEBI" id="CHEBI:37563"/>
        <dbReference type="ChEBI" id="CHEBI:57823"/>
        <dbReference type="ChEBI" id="CHEBI:58262"/>
        <dbReference type="EC" id="2.7.7.60"/>
    </reaction>
</comment>
<dbReference type="InterPro" id="IPR029044">
    <property type="entry name" value="Nucleotide-diphossugar_trans"/>
</dbReference>
<dbReference type="Pfam" id="PF01128">
    <property type="entry name" value="IspD"/>
    <property type="match status" value="1"/>
</dbReference>
<dbReference type="EMBL" id="BLAX01000001">
    <property type="protein sequence ID" value="GET32847.1"/>
    <property type="molecule type" value="Genomic_DNA"/>
</dbReference>
<evidence type="ECO:0000313" key="4">
    <source>
        <dbReference type="EMBL" id="GET32847.1"/>
    </source>
</evidence>
<dbReference type="InterPro" id="IPR050088">
    <property type="entry name" value="IspD/TarI_cytidylyltransf_bact"/>
</dbReference>
<dbReference type="NCBIfam" id="NF001186">
    <property type="entry name" value="PRK00155.2-3"/>
    <property type="match status" value="1"/>
</dbReference>
<dbReference type="GO" id="GO:0050518">
    <property type="term" value="F:2-C-methyl-D-erythritol 4-phosphate cytidylyltransferase activity"/>
    <property type="evidence" value="ECO:0007669"/>
    <property type="project" value="UniProtKB-UniRule"/>
</dbReference>
<gene>
    <name evidence="3 4" type="primary">ispD</name>
    <name evidence="4" type="ORF">PbJCM13498_17100</name>
</gene>
<dbReference type="FunFam" id="3.90.550.10:FF:000003">
    <property type="entry name" value="2-C-methyl-D-erythritol 4-phosphate cytidylyltransferase"/>
    <property type="match status" value="1"/>
</dbReference>
<evidence type="ECO:0000256" key="3">
    <source>
        <dbReference type="HAMAP-Rule" id="MF_00108"/>
    </source>
</evidence>
<feature type="site" description="Positions MEP for the nucleophilic attack" evidence="3">
    <location>
        <position position="213"/>
    </location>
</feature>
<keyword evidence="3" id="KW-0414">Isoprene biosynthesis</keyword>
<dbReference type="AlphaFoldDB" id="A0A5M4AZK7"/>
<protein>
    <recommendedName>
        <fullName evidence="3">2-C-methyl-D-erythritol 4-phosphate cytidylyltransferase</fullName>
        <ecNumber evidence="3">2.7.7.60</ecNumber>
    </recommendedName>
    <alternativeName>
        <fullName evidence="3">4-diphosphocytidyl-2C-methyl-D-erythritol synthase</fullName>
    </alternativeName>
    <alternativeName>
        <fullName evidence="3">MEP cytidylyltransferase</fullName>
        <shortName evidence="3">MCT</shortName>
    </alternativeName>
</protein>
<dbReference type="PANTHER" id="PTHR32125:SF4">
    <property type="entry name" value="2-C-METHYL-D-ERYTHRITOL 4-PHOSPHATE CYTIDYLYLTRANSFERASE, CHLOROPLASTIC"/>
    <property type="match status" value="1"/>
</dbReference>
<dbReference type="UniPathway" id="UPA00056">
    <property type="reaction ID" value="UER00093"/>
</dbReference>
<feature type="site" description="Transition state stabilizer" evidence="3">
    <location>
        <position position="23"/>
    </location>
</feature>
<dbReference type="HAMAP" id="MF_00108">
    <property type="entry name" value="IspD"/>
    <property type="match status" value="1"/>
</dbReference>
<keyword evidence="1 3" id="KW-0808">Transferase</keyword>
<keyword evidence="2 3" id="KW-0548">Nucleotidyltransferase</keyword>
<name>A0A5M4AZK7_9BACT</name>
<dbReference type="CDD" id="cd02516">
    <property type="entry name" value="CDP-ME_synthetase"/>
    <property type="match status" value="1"/>
</dbReference>
<dbReference type="OrthoDB" id="9806837at2"/>
<evidence type="ECO:0000256" key="2">
    <source>
        <dbReference type="ARBA" id="ARBA00022695"/>
    </source>
</evidence>
<comment type="caution">
    <text evidence="4">The sequence shown here is derived from an EMBL/GenBank/DDBJ whole genome shotgun (WGS) entry which is preliminary data.</text>
</comment>
<sequence>MNKTDFHSTQRSVIIVAGGSGSRMKSDRPKQFLELLGKPVLMYTLEAFNRFDSTIDLIVVLPADQIPFWEQLCLNHDFVIRHQVVAGGDTRFHSVKNGLSALSVCDLVAIHDGVRPLVSQTTIENCFSIAQKQGAAIPVLPVIESLREGNMEESAPVDRSRYYSVQTPQIFRTSTLLKAYEQDFNALFTDDASVVESAGFRVKLVEGNRENIKITHPVDLRIAEFFLSRPGRK</sequence>
<comment type="similarity">
    <text evidence="3">Belongs to the IspD/TarI cytidylyltransferase family. IspD subfamily.</text>
</comment>
<dbReference type="InterPro" id="IPR034683">
    <property type="entry name" value="IspD/TarI"/>
</dbReference>
<dbReference type="Proteomes" id="UP000391834">
    <property type="component" value="Unassembled WGS sequence"/>
</dbReference>
<accession>A0A5M4AZK7</accession>
<dbReference type="EC" id="2.7.7.60" evidence="3"/>
<dbReference type="SUPFAM" id="SSF53448">
    <property type="entry name" value="Nucleotide-diphospho-sugar transferases"/>
    <property type="match status" value="1"/>
</dbReference>
<dbReference type="GO" id="GO:0019288">
    <property type="term" value="P:isopentenyl diphosphate biosynthetic process, methylerythritol 4-phosphate pathway"/>
    <property type="evidence" value="ECO:0007669"/>
    <property type="project" value="UniProtKB-UniRule"/>
</dbReference>
<dbReference type="PANTHER" id="PTHR32125">
    <property type="entry name" value="2-C-METHYL-D-ERYTHRITOL 4-PHOSPHATE CYTIDYLYLTRANSFERASE, CHLOROPLASTIC"/>
    <property type="match status" value="1"/>
</dbReference>
<dbReference type="RefSeq" id="WP_025862714.1">
    <property type="nucleotide sequence ID" value="NZ_BLAX01000001.1"/>
</dbReference>
<dbReference type="NCBIfam" id="TIGR00453">
    <property type="entry name" value="ispD"/>
    <property type="match status" value="1"/>
</dbReference>
<evidence type="ECO:0000256" key="1">
    <source>
        <dbReference type="ARBA" id="ARBA00022679"/>
    </source>
</evidence>
<feature type="site" description="Transition state stabilizer" evidence="3">
    <location>
        <position position="30"/>
    </location>
</feature>